<name>A0A822YGL0_NELNU</name>
<dbReference type="InterPro" id="IPR040256">
    <property type="entry name" value="At4g02000-like"/>
</dbReference>
<dbReference type="PANTHER" id="PTHR31286:SF167">
    <property type="entry name" value="OS09G0268800 PROTEIN"/>
    <property type="match status" value="1"/>
</dbReference>
<organism evidence="2 3">
    <name type="scientific">Nelumbo nucifera</name>
    <name type="common">Sacred lotus</name>
    <dbReference type="NCBI Taxonomy" id="4432"/>
    <lineage>
        <taxon>Eukaryota</taxon>
        <taxon>Viridiplantae</taxon>
        <taxon>Streptophyta</taxon>
        <taxon>Embryophyta</taxon>
        <taxon>Tracheophyta</taxon>
        <taxon>Spermatophyta</taxon>
        <taxon>Magnoliopsida</taxon>
        <taxon>Proteales</taxon>
        <taxon>Nelumbonaceae</taxon>
        <taxon>Nelumbo</taxon>
    </lineage>
</organism>
<dbReference type="InterPro" id="IPR025836">
    <property type="entry name" value="Zn_knuckle_CX2CX4HX4C"/>
</dbReference>
<dbReference type="PANTHER" id="PTHR31286">
    <property type="entry name" value="GLYCINE-RICH CELL WALL STRUCTURAL PROTEIN 1.8-LIKE"/>
    <property type="match status" value="1"/>
</dbReference>
<comment type="caution">
    <text evidence="2">The sequence shown here is derived from an EMBL/GenBank/DDBJ whole genome shotgun (WGS) entry which is preliminary data.</text>
</comment>
<reference evidence="2 3" key="1">
    <citation type="journal article" date="2020" name="Mol. Biol. Evol.">
        <title>Distinct Expression and Methylation Patterns for Genes with Different Fates following a Single Whole-Genome Duplication in Flowering Plants.</title>
        <authorList>
            <person name="Shi T."/>
            <person name="Rahmani R.S."/>
            <person name="Gugger P.F."/>
            <person name="Wang M."/>
            <person name="Li H."/>
            <person name="Zhang Y."/>
            <person name="Li Z."/>
            <person name="Wang Q."/>
            <person name="Van de Peer Y."/>
            <person name="Marchal K."/>
            <person name="Chen J."/>
        </authorList>
    </citation>
    <scope>NUCLEOTIDE SEQUENCE [LARGE SCALE GENOMIC DNA]</scope>
    <source>
        <tissue evidence="2">Leaf</tissue>
    </source>
</reference>
<dbReference type="AlphaFoldDB" id="A0A822YGL0"/>
<evidence type="ECO:0000313" key="2">
    <source>
        <dbReference type="EMBL" id="DAD30086.1"/>
    </source>
</evidence>
<evidence type="ECO:0000259" key="1">
    <source>
        <dbReference type="Pfam" id="PF14392"/>
    </source>
</evidence>
<protein>
    <recommendedName>
        <fullName evidence="1">Zinc knuckle CX2CX4HX4C domain-containing protein</fullName>
    </recommendedName>
</protein>
<feature type="domain" description="Zinc knuckle CX2CX4HX4C" evidence="1">
    <location>
        <begin position="37"/>
        <end position="80"/>
    </location>
</feature>
<dbReference type="Proteomes" id="UP000607653">
    <property type="component" value="Unassembled WGS sequence"/>
</dbReference>
<dbReference type="Pfam" id="PF14392">
    <property type="entry name" value="zf-CCHC_4"/>
    <property type="match status" value="1"/>
</dbReference>
<accession>A0A822YGL0</accession>
<proteinExistence type="predicted"/>
<evidence type="ECO:0000313" key="3">
    <source>
        <dbReference type="Proteomes" id="UP000607653"/>
    </source>
</evidence>
<gene>
    <name evidence="2" type="ORF">HUJ06_031554</name>
</gene>
<dbReference type="EMBL" id="DUZY01000002">
    <property type="protein sequence ID" value="DAD30086.1"/>
    <property type="molecule type" value="Genomic_DNA"/>
</dbReference>
<keyword evidence="3" id="KW-1185">Reference proteome</keyword>
<sequence>MVVNIASIIGNPKSPPLEEAEKWCKYARMRVTINVDNPLPNKVSVTLLNNVDIEVTVRYEQLSRLCFFCGRLGHDEQGCSILSELGQAIENSKSDVEKQQPVALLKFHCDDSILAASPA</sequence>